<dbReference type="SUPFAM" id="SSF52540">
    <property type="entry name" value="P-loop containing nucleoside triphosphate hydrolases"/>
    <property type="match status" value="1"/>
</dbReference>
<dbReference type="CDD" id="cd02037">
    <property type="entry name" value="Mrp_NBP35"/>
    <property type="match status" value="1"/>
</dbReference>
<comment type="subunit">
    <text evidence="8">Homodimer.</text>
</comment>
<dbReference type="InterPro" id="IPR044304">
    <property type="entry name" value="NUBPL-like"/>
</dbReference>
<evidence type="ECO:0000313" key="10">
    <source>
        <dbReference type="EMBL" id="GGE16477.1"/>
    </source>
</evidence>
<dbReference type="GO" id="GO:0051539">
    <property type="term" value="F:4 iron, 4 sulfur cluster binding"/>
    <property type="evidence" value="ECO:0007669"/>
    <property type="project" value="TreeGrafter"/>
</dbReference>
<gene>
    <name evidence="10" type="ORF">GCM10011529_23620</name>
</gene>
<dbReference type="GO" id="GO:0016887">
    <property type="term" value="F:ATP hydrolysis activity"/>
    <property type="evidence" value="ECO:0007669"/>
    <property type="project" value="UniProtKB-UniRule"/>
</dbReference>
<evidence type="ECO:0000256" key="5">
    <source>
        <dbReference type="ARBA" id="ARBA00022840"/>
    </source>
</evidence>
<keyword evidence="8" id="KW-0378">Hydrolase</keyword>
<dbReference type="InterPro" id="IPR033756">
    <property type="entry name" value="YlxH/NBP35"/>
</dbReference>
<reference evidence="10" key="2">
    <citation type="submission" date="2020-09" db="EMBL/GenBank/DDBJ databases">
        <authorList>
            <person name="Sun Q."/>
            <person name="Zhou Y."/>
        </authorList>
    </citation>
    <scope>NUCLEOTIDE SEQUENCE</scope>
    <source>
        <strain evidence="10">CGMCC 1.15519</strain>
    </source>
</reference>
<evidence type="ECO:0000256" key="4">
    <source>
        <dbReference type="ARBA" id="ARBA00022741"/>
    </source>
</evidence>
<keyword evidence="11" id="KW-1185">Reference proteome</keyword>
<dbReference type="Proteomes" id="UP000635071">
    <property type="component" value="Unassembled WGS sequence"/>
</dbReference>
<proteinExistence type="inferred from homology"/>
<organism evidence="10 11">
    <name type="scientific">Sandarakinorhabdus glacialis</name>
    <dbReference type="NCBI Taxonomy" id="1614636"/>
    <lineage>
        <taxon>Bacteria</taxon>
        <taxon>Pseudomonadati</taxon>
        <taxon>Pseudomonadota</taxon>
        <taxon>Alphaproteobacteria</taxon>
        <taxon>Sphingomonadales</taxon>
        <taxon>Sphingosinicellaceae</taxon>
        <taxon>Sandarakinorhabdus</taxon>
    </lineage>
</organism>
<dbReference type="RefSeq" id="WP_188763170.1">
    <property type="nucleotide sequence ID" value="NZ_BMJM01000008.1"/>
</dbReference>
<accession>A0A916ZVZ6</accession>
<keyword evidence="4 8" id="KW-0547">Nucleotide-binding</keyword>
<dbReference type="GO" id="GO:0140663">
    <property type="term" value="F:ATP-dependent FeS chaperone activity"/>
    <property type="evidence" value="ECO:0007669"/>
    <property type="project" value="InterPro"/>
</dbReference>
<evidence type="ECO:0000256" key="1">
    <source>
        <dbReference type="ARBA" id="ARBA00007352"/>
    </source>
</evidence>
<dbReference type="InterPro" id="IPR002744">
    <property type="entry name" value="MIP18-like"/>
</dbReference>
<evidence type="ECO:0000259" key="9">
    <source>
        <dbReference type="Pfam" id="PF01883"/>
    </source>
</evidence>
<dbReference type="InterPro" id="IPR000808">
    <property type="entry name" value="Mrp-like_CS"/>
</dbReference>
<sequence length="342" mass="34314">MSVKDDVTAALSAVADPLEAGRDIVAVGRTAGIVVKNDGTVGLVLAVDGLDKAAAERLQAAVEVAVGRVAGVAQVRIILTADRASGEGAPAPTQSAVPGIRKLIAVASGKGGVGKSTVAVNLAVALARQGLAVGLLDADIYGPSVPTLLGIEGRAALSDGRLQPAAAHGIKALSMGMMTDPKKAIIWRGPMASSALVQMVEKADWGVLDVLVVDMPPGTGDIQLTLAQKLKPDGAVIVSTPQDLALIDARRATAMFGEVNVPVLGIIENMSGYLCPHCGEASEPFGHGGAEAEAKAMGVAFLGRVPLDIALRLASDAGRPGEGAQAEVFAGVARAVAGSVGL</sequence>
<comment type="function">
    <text evidence="8">Binds and transfers iron-sulfur (Fe-S) clusters to target apoproteins. Can hydrolyze ATP.</text>
</comment>
<keyword evidence="5 8" id="KW-0067">ATP-binding</keyword>
<comment type="similarity">
    <text evidence="8">Belongs to the Mrp/NBP35 ATP-binding proteins family.</text>
</comment>
<comment type="similarity">
    <text evidence="2">In the C-terminal section; belongs to the Mrp/NBP35 ATP-binding proteins family.</text>
</comment>
<dbReference type="Pfam" id="PF10609">
    <property type="entry name" value="ParA"/>
    <property type="match status" value="1"/>
</dbReference>
<comment type="similarity">
    <text evidence="1">In the N-terminal section; belongs to the MIP18 family.</text>
</comment>
<dbReference type="Gene3D" id="3.40.50.300">
    <property type="entry name" value="P-loop containing nucleotide triphosphate hydrolases"/>
    <property type="match status" value="1"/>
</dbReference>
<dbReference type="GO" id="GO:0046872">
    <property type="term" value="F:metal ion binding"/>
    <property type="evidence" value="ECO:0007669"/>
    <property type="project" value="UniProtKB-KW"/>
</dbReference>
<dbReference type="PROSITE" id="PS01215">
    <property type="entry name" value="MRP"/>
    <property type="match status" value="1"/>
</dbReference>
<dbReference type="EMBL" id="BMJM01000008">
    <property type="protein sequence ID" value="GGE16477.1"/>
    <property type="molecule type" value="Genomic_DNA"/>
</dbReference>
<feature type="domain" description="MIP18 family-like" evidence="9">
    <location>
        <begin position="4"/>
        <end position="76"/>
    </location>
</feature>
<dbReference type="InterPro" id="IPR019591">
    <property type="entry name" value="Mrp/NBP35_ATP-bd"/>
</dbReference>
<evidence type="ECO:0000256" key="7">
    <source>
        <dbReference type="ARBA" id="ARBA00023014"/>
    </source>
</evidence>
<dbReference type="HAMAP" id="MF_02040">
    <property type="entry name" value="Mrp_NBP35"/>
    <property type="match status" value="1"/>
</dbReference>
<dbReference type="GO" id="GO:0005524">
    <property type="term" value="F:ATP binding"/>
    <property type="evidence" value="ECO:0007669"/>
    <property type="project" value="UniProtKB-UniRule"/>
</dbReference>
<dbReference type="InterPro" id="IPR034904">
    <property type="entry name" value="FSCA_dom_sf"/>
</dbReference>
<dbReference type="Pfam" id="PF01883">
    <property type="entry name" value="FeS_assembly_P"/>
    <property type="match status" value="1"/>
</dbReference>
<dbReference type="SUPFAM" id="SSF117916">
    <property type="entry name" value="Fe-S cluster assembly (FSCA) domain-like"/>
    <property type="match status" value="1"/>
</dbReference>
<dbReference type="GO" id="GO:0016226">
    <property type="term" value="P:iron-sulfur cluster assembly"/>
    <property type="evidence" value="ECO:0007669"/>
    <property type="project" value="InterPro"/>
</dbReference>
<keyword evidence="6 8" id="KW-0408">Iron</keyword>
<evidence type="ECO:0000256" key="8">
    <source>
        <dbReference type="HAMAP-Rule" id="MF_02040"/>
    </source>
</evidence>
<keyword evidence="3 8" id="KW-0479">Metal-binding</keyword>
<reference evidence="10" key="1">
    <citation type="journal article" date="2014" name="Int. J. Syst. Evol. Microbiol.">
        <title>Complete genome sequence of Corynebacterium casei LMG S-19264T (=DSM 44701T), isolated from a smear-ripened cheese.</title>
        <authorList>
            <consortium name="US DOE Joint Genome Institute (JGI-PGF)"/>
            <person name="Walter F."/>
            <person name="Albersmeier A."/>
            <person name="Kalinowski J."/>
            <person name="Ruckert C."/>
        </authorList>
    </citation>
    <scope>NUCLEOTIDE SEQUENCE</scope>
    <source>
        <strain evidence="10">CGMCC 1.15519</strain>
    </source>
</reference>
<protein>
    <recommendedName>
        <fullName evidence="8">Iron-sulfur cluster carrier protein</fullName>
    </recommendedName>
</protein>
<evidence type="ECO:0000256" key="2">
    <source>
        <dbReference type="ARBA" id="ARBA00008205"/>
    </source>
</evidence>
<dbReference type="FunFam" id="3.40.50.300:FF:001119">
    <property type="entry name" value="Iron-sulfur cluster carrier protein"/>
    <property type="match status" value="1"/>
</dbReference>
<dbReference type="PANTHER" id="PTHR42961:SF2">
    <property type="entry name" value="IRON-SULFUR PROTEIN NUBPL"/>
    <property type="match status" value="1"/>
</dbReference>
<feature type="binding site" evidence="8">
    <location>
        <begin position="109"/>
        <end position="116"/>
    </location>
    <ligand>
        <name>ATP</name>
        <dbReference type="ChEBI" id="CHEBI:30616"/>
    </ligand>
</feature>
<dbReference type="PANTHER" id="PTHR42961">
    <property type="entry name" value="IRON-SULFUR PROTEIN NUBPL"/>
    <property type="match status" value="1"/>
</dbReference>
<evidence type="ECO:0000256" key="3">
    <source>
        <dbReference type="ARBA" id="ARBA00022723"/>
    </source>
</evidence>
<dbReference type="Gene3D" id="3.30.300.130">
    <property type="entry name" value="Fe-S cluster assembly (FSCA)"/>
    <property type="match status" value="1"/>
</dbReference>
<comment type="caution">
    <text evidence="10">The sequence shown here is derived from an EMBL/GenBank/DDBJ whole genome shotgun (WGS) entry which is preliminary data.</text>
</comment>
<keyword evidence="7 8" id="KW-0411">Iron-sulfur</keyword>
<evidence type="ECO:0000313" key="11">
    <source>
        <dbReference type="Proteomes" id="UP000635071"/>
    </source>
</evidence>
<dbReference type="InterPro" id="IPR027417">
    <property type="entry name" value="P-loop_NTPase"/>
</dbReference>
<evidence type="ECO:0000256" key="6">
    <source>
        <dbReference type="ARBA" id="ARBA00023004"/>
    </source>
</evidence>
<dbReference type="AlphaFoldDB" id="A0A916ZVZ6"/>
<name>A0A916ZVZ6_9SPHN</name>